<comment type="caution">
    <text evidence="6">The sequence shown here is derived from an EMBL/GenBank/DDBJ whole genome shotgun (WGS) entry which is preliminary data.</text>
</comment>
<reference evidence="6" key="1">
    <citation type="submission" date="2010-08" db="EMBL/GenBank/DDBJ databases">
        <authorList>
            <person name="Harkins D.M."/>
            <person name="Madupu R."/>
            <person name="Durkin A.S."/>
            <person name="Torralba M."/>
            <person name="Methe B."/>
            <person name="Sutton G.G."/>
            <person name="Nelson K.E."/>
        </authorList>
    </citation>
    <scope>NUCLEOTIDE SEQUENCE [LARGE SCALE GENOMIC DNA]</scope>
    <source>
        <strain evidence="6">ATCC 14266</strain>
    </source>
</reference>
<dbReference type="InterPro" id="IPR039424">
    <property type="entry name" value="SBP_5"/>
</dbReference>
<dbReference type="Gene3D" id="3.10.105.10">
    <property type="entry name" value="Dipeptide-binding Protein, Domain 3"/>
    <property type="match status" value="1"/>
</dbReference>
<comment type="subcellular location">
    <subcellularLocation>
        <location evidence="1">Cell envelope</location>
    </subcellularLocation>
</comment>
<dbReference type="SUPFAM" id="SSF53850">
    <property type="entry name" value="Periplasmic binding protein-like II"/>
    <property type="match status" value="1"/>
</dbReference>
<evidence type="ECO:0000256" key="4">
    <source>
        <dbReference type="ARBA" id="ARBA00022729"/>
    </source>
</evidence>
<dbReference type="InterPro" id="IPR000914">
    <property type="entry name" value="SBP_5_dom"/>
</dbReference>
<organism evidence="6 7">
    <name type="scientific">Corynebacterium matruchotii ATCC 14266</name>
    <dbReference type="NCBI Taxonomy" id="553207"/>
    <lineage>
        <taxon>Bacteria</taxon>
        <taxon>Bacillati</taxon>
        <taxon>Actinomycetota</taxon>
        <taxon>Actinomycetes</taxon>
        <taxon>Mycobacteriales</taxon>
        <taxon>Corynebacteriaceae</taxon>
        <taxon>Corynebacterium</taxon>
    </lineage>
</organism>
<dbReference type="CDD" id="cd08513">
    <property type="entry name" value="PBP2_thermophilic_Hb8_like"/>
    <property type="match status" value="1"/>
</dbReference>
<evidence type="ECO:0000313" key="7">
    <source>
        <dbReference type="Proteomes" id="UP000004218"/>
    </source>
</evidence>
<dbReference type="PROSITE" id="PS51257">
    <property type="entry name" value="PROKAR_LIPOPROTEIN"/>
    <property type="match status" value="1"/>
</dbReference>
<dbReference type="Gene3D" id="3.40.190.10">
    <property type="entry name" value="Periplasmic binding protein-like II"/>
    <property type="match status" value="1"/>
</dbReference>
<protein>
    <submittedName>
        <fullName evidence="6">ABC transporter, substrate-binding protein, family 5</fullName>
    </submittedName>
</protein>
<comment type="similarity">
    <text evidence="2">Belongs to the bacterial solute-binding protein 5 family.</text>
</comment>
<dbReference type="EMBL" id="ACSH02000005">
    <property type="protein sequence ID" value="EFM48878.1"/>
    <property type="molecule type" value="Genomic_DNA"/>
</dbReference>
<evidence type="ECO:0000256" key="2">
    <source>
        <dbReference type="ARBA" id="ARBA00005695"/>
    </source>
</evidence>
<dbReference type="GO" id="GO:0030313">
    <property type="term" value="C:cell envelope"/>
    <property type="evidence" value="ECO:0007669"/>
    <property type="project" value="UniProtKB-SubCell"/>
</dbReference>
<dbReference type="InterPro" id="IPR030678">
    <property type="entry name" value="Peptide/Ni-bd"/>
</dbReference>
<sequence length="580" mass="63501">MIVEQRASTGEKLEIMRIRYLVLAMLFTLAACTSGETPTAGTATPGTAVIGTSTITNFLPITAPGATSAGDRLLTGILYQPLFSYQHKTPTKYSLDTLRSLAEVTNVSEDGLTYTIALRNRSWSDGIPITTYDIELWWRLILANKENWRGYHQGRIPDTITSLTITDPMTFTVTTDKPYDPNWFVGNELAHVIPLPQHIWDPDNIANTPAGAARLYADLTAAAPDAKNKFLTAVSGPYKLDNLKNGTVTLTAVDKYDGLDKPRIGTIKLQPTPDNDLGTSLTTKKLDVAMLPSATTADQVKKLQDSGFTVAPQYDWGISYLSFNFNNKTSLPLLEQTYIRKSLQRLINQDNLIKNSWSGEARKGCDVLPTAPNASDNPCPPTVAYDLQAAKQELAQHGWQQHGADMVCTESAKCGEGIAPNTKLTFTVVATKNSPAIRELEQLRDEFAQAGITLTINQVPDAVAVMSDCARTARQCEWDLGLATTPLSWVFPTYPSGEHILATNSAANFGGFSNPQADELIAKTYQSATPDSLATYSNFINERQPVLWLPQPPVRYIAYPKNLNGVDNDAPLIPQNWSTP</sequence>
<dbReference type="PANTHER" id="PTHR30290">
    <property type="entry name" value="PERIPLASMIC BINDING COMPONENT OF ABC TRANSPORTER"/>
    <property type="match status" value="1"/>
</dbReference>
<dbReference type="STRING" id="553207.HMPREF0299_6666"/>
<keyword evidence="4" id="KW-0732">Signal</keyword>
<dbReference type="GO" id="GO:0042597">
    <property type="term" value="C:periplasmic space"/>
    <property type="evidence" value="ECO:0007669"/>
    <property type="project" value="UniProtKB-ARBA"/>
</dbReference>
<dbReference type="Pfam" id="PF00496">
    <property type="entry name" value="SBP_bac_5"/>
    <property type="match status" value="1"/>
</dbReference>
<evidence type="ECO:0000256" key="3">
    <source>
        <dbReference type="ARBA" id="ARBA00022448"/>
    </source>
</evidence>
<dbReference type="Proteomes" id="UP000004218">
    <property type="component" value="Unassembled WGS sequence"/>
</dbReference>
<feature type="domain" description="Solute-binding protein family 5" evidence="5">
    <location>
        <begin position="101"/>
        <end position="469"/>
    </location>
</feature>
<keyword evidence="3" id="KW-0813">Transport</keyword>
<proteinExistence type="inferred from homology"/>
<dbReference type="GO" id="GO:0015833">
    <property type="term" value="P:peptide transport"/>
    <property type="evidence" value="ECO:0007669"/>
    <property type="project" value="TreeGrafter"/>
</dbReference>
<evidence type="ECO:0000256" key="1">
    <source>
        <dbReference type="ARBA" id="ARBA00004196"/>
    </source>
</evidence>
<gene>
    <name evidence="6" type="ORF">HMPREF0299_6666</name>
</gene>
<dbReference type="GO" id="GO:1904680">
    <property type="term" value="F:peptide transmembrane transporter activity"/>
    <property type="evidence" value="ECO:0007669"/>
    <property type="project" value="TreeGrafter"/>
</dbReference>
<keyword evidence="7" id="KW-1185">Reference proteome</keyword>
<dbReference type="eggNOG" id="COG0747">
    <property type="taxonomic scope" value="Bacteria"/>
</dbReference>
<evidence type="ECO:0000313" key="6">
    <source>
        <dbReference type="EMBL" id="EFM48878.1"/>
    </source>
</evidence>
<dbReference type="AlphaFoldDB" id="E0DFM2"/>
<dbReference type="PIRSF" id="PIRSF002741">
    <property type="entry name" value="MppA"/>
    <property type="match status" value="1"/>
</dbReference>
<dbReference type="GO" id="GO:0043190">
    <property type="term" value="C:ATP-binding cassette (ABC) transporter complex"/>
    <property type="evidence" value="ECO:0007669"/>
    <property type="project" value="InterPro"/>
</dbReference>
<accession>E0DFM2</accession>
<name>E0DFM2_9CORY</name>
<evidence type="ECO:0000259" key="5">
    <source>
        <dbReference type="Pfam" id="PF00496"/>
    </source>
</evidence>
<dbReference type="PANTHER" id="PTHR30290:SF10">
    <property type="entry name" value="PERIPLASMIC OLIGOPEPTIDE-BINDING PROTEIN-RELATED"/>
    <property type="match status" value="1"/>
</dbReference>